<evidence type="ECO:0000313" key="2">
    <source>
        <dbReference type="EMBL" id="KFE70137.1"/>
    </source>
</evidence>
<reference evidence="2 3" key="1">
    <citation type="submission" date="2014-04" db="EMBL/GenBank/DDBJ databases">
        <title>Genome assembly of Hyalangium minutum DSM 14724.</title>
        <authorList>
            <person name="Sharma G."/>
            <person name="Subramanian S."/>
        </authorList>
    </citation>
    <scope>NUCLEOTIDE SEQUENCE [LARGE SCALE GENOMIC DNA]</scope>
    <source>
        <strain evidence="2 3">DSM 14724</strain>
    </source>
</reference>
<proteinExistence type="predicted"/>
<feature type="compositionally biased region" description="Basic and acidic residues" evidence="1">
    <location>
        <begin position="11"/>
        <end position="27"/>
    </location>
</feature>
<organism evidence="2 3">
    <name type="scientific">Hyalangium minutum</name>
    <dbReference type="NCBI Taxonomy" id="394096"/>
    <lineage>
        <taxon>Bacteria</taxon>
        <taxon>Pseudomonadati</taxon>
        <taxon>Myxococcota</taxon>
        <taxon>Myxococcia</taxon>
        <taxon>Myxococcales</taxon>
        <taxon>Cystobacterineae</taxon>
        <taxon>Archangiaceae</taxon>
        <taxon>Hyalangium</taxon>
    </lineage>
</organism>
<evidence type="ECO:0000256" key="1">
    <source>
        <dbReference type="SAM" id="MobiDB-lite"/>
    </source>
</evidence>
<protein>
    <submittedName>
        <fullName evidence="2">Uncharacterized protein</fullName>
    </submittedName>
</protein>
<gene>
    <name evidence="2" type="ORF">DB31_5179</name>
</gene>
<keyword evidence="3" id="KW-1185">Reference proteome</keyword>
<dbReference type="AlphaFoldDB" id="A0A085WR24"/>
<comment type="caution">
    <text evidence="2">The sequence shown here is derived from an EMBL/GenBank/DDBJ whole genome shotgun (WGS) entry which is preliminary data.</text>
</comment>
<sequence>MAQATPQSPELEVRTQPHGNRVSEERPFPNAAMVLFPLGVEHPEGEGPLPSPIAEGDDEPTDPRAEGACLFDLSSEEWRFVRNAPLVGFLIVAGADGTVSSRERQALVDVLEAGKDSECGLFQAVCRELYRKRARLTEIFVTDNLEQDQLLETYKLVSGKLGSHEAEQFRACLLKLGHEVAKASGGLLTSWGWLRGAEKRALAELGELFTQHLS</sequence>
<evidence type="ECO:0000313" key="3">
    <source>
        <dbReference type="Proteomes" id="UP000028725"/>
    </source>
</evidence>
<dbReference type="STRING" id="394096.DB31_5179"/>
<dbReference type="RefSeq" id="WP_157231874.1">
    <property type="nucleotide sequence ID" value="NZ_JMCB01000003.1"/>
</dbReference>
<feature type="region of interest" description="Disordered" evidence="1">
    <location>
        <begin position="1"/>
        <end position="64"/>
    </location>
</feature>
<dbReference type="Proteomes" id="UP000028725">
    <property type="component" value="Unassembled WGS sequence"/>
</dbReference>
<dbReference type="EMBL" id="JMCB01000003">
    <property type="protein sequence ID" value="KFE70137.1"/>
    <property type="molecule type" value="Genomic_DNA"/>
</dbReference>
<accession>A0A085WR24</accession>
<name>A0A085WR24_9BACT</name>
<dbReference type="OrthoDB" id="9152201at2"/>